<proteinExistence type="predicted"/>
<organism evidence="1 2">
    <name type="scientific">Trifolium medium</name>
    <dbReference type="NCBI Taxonomy" id="97028"/>
    <lineage>
        <taxon>Eukaryota</taxon>
        <taxon>Viridiplantae</taxon>
        <taxon>Streptophyta</taxon>
        <taxon>Embryophyta</taxon>
        <taxon>Tracheophyta</taxon>
        <taxon>Spermatophyta</taxon>
        <taxon>Magnoliopsida</taxon>
        <taxon>eudicotyledons</taxon>
        <taxon>Gunneridae</taxon>
        <taxon>Pentapetalae</taxon>
        <taxon>rosids</taxon>
        <taxon>fabids</taxon>
        <taxon>Fabales</taxon>
        <taxon>Fabaceae</taxon>
        <taxon>Papilionoideae</taxon>
        <taxon>50 kb inversion clade</taxon>
        <taxon>NPAAA clade</taxon>
        <taxon>Hologalegina</taxon>
        <taxon>IRL clade</taxon>
        <taxon>Trifolieae</taxon>
        <taxon>Trifolium</taxon>
    </lineage>
</organism>
<dbReference type="EMBL" id="LXQA010231640">
    <property type="protein sequence ID" value="MCI36214.1"/>
    <property type="molecule type" value="Genomic_DNA"/>
</dbReference>
<dbReference type="AlphaFoldDB" id="A0A392RJK8"/>
<accession>A0A392RJK8</accession>
<protein>
    <submittedName>
        <fullName evidence="1">VHS domain-containing protein</fullName>
    </submittedName>
</protein>
<reference evidence="1 2" key="1">
    <citation type="journal article" date="2018" name="Front. Plant Sci.">
        <title>Red Clover (Trifolium pratense) and Zigzag Clover (T. medium) - A Picture of Genomic Similarities and Differences.</title>
        <authorList>
            <person name="Dluhosova J."/>
            <person name="Istvanek J."/>
            <person name="Nedelnik J."/>
            <person name="Repkova J."/>
        </authorList>
    </citation>
    <scope>NUCLEOTIDE SEQUENCE [LARGE SCALE GENOMIC DNA]</scope>
    <source>
        <strain evidence="2">cv. 10/8</strain>
        <tissue evidence="1">Leaf</tissue>
    </source>
</reference>
<comment type="caution">
    <text evidence="1">The sequence shown here is derived from an EMBL/GenBank/DDBJ whole genome shotgun (WGS) entry which is preliminary data.</text>
</comment>
<dbReference type="Proteomes" id="UP000265520">
    <property type="component" value="Unassembled WGS sequence"/>
</dbReference>
<feature type="non-terminal residue" evidence="1">
    <location>
        <position position="36"/>
    </location>
</feature>
<evidence type="ECO:0000313" key="2">
    <source>
        <dbReference type="Proteomes" id="UP000265520"/>
    </source>
</evidence>
<sequence>METSRRAVESYWRSRLIDSATSDEDKVTPVYKLEEI</sequence>
<evidence type="ECO:0000313" key="1">
    <source>
        <dbReference type="EMBL" id="MCI36214.1"/>
    </source>
</evidence>
<name>A0A392RJK8_9FABA</name>
<dbReference type="InterPro" id="IPR008942">
    <property type="entry name" value="ENTH_VHS"/>
</dbReference>
<dbReference type="Gene3D" id="1.25.40.90">
    <property type="match status" value="1"/>
</dbReference>
<keyword evidence="2" id="KW-1185">Reference proteome</keyword>